<reference evidence="1 2" key="1">
    <citation type="submission" date="2024-09" db="EMBL/GenBank/DDBJ databases">
        <authorList>
            <person name="Sun Q."/>
            <person name="Mori K."/>
        </authorList>
    </citation>
    <scope>NUCLEOTIDE SEQUENCE [LARGE SCALE GENOMIC DNA]</scope>
    <source>
        <strain evidence="1 2">JCM 10918</strain>
    </source>
</reference>
<evidence type="ECO:0008006" key="3">
    <source>
        <dbReference type="Google" id="ProtNLM"/>
    </source>
</evidence>
<comment type="caution">
    <text evidence="1">The sequence shown here is derived from an EMBL/GenBank/DDBJ whole genome shotgun (WGS) entry which is preliminary data.</text>
</comment>
<evidence type="ECO:0000313" key="1">
    <source>
        <dbReference type="EMBL" id="MFB9739382.1"/>
    </source>
</evidence>
<organism evidence="1 2">
    <name type="scientific">Streptomyces thermocoprophilus</name>
    <dbReference type="NCBI Taxonomy" id="78356"/>
    <lineage>
        <taxon>Bacteria</taxon>
        <taxon>Bacillati</taxon>
        <taxon>Actinomycetota</taxon>
        <taxon>Actinomycetes</taxon>
        <taxon>Kitasatosporales</taxon>
        <taxon>Streptomycetaceae</taxon>
        <taxon>Streptomyces</taxon>
    </lineage>
</organism>
<dbReference type="Proteomes" id="UP001589703">
    <property type="component" value="Unassembled WGS sequence"/>
</dbReference>
<proteinExistence type="predicted"/>
<dbReference type="Gene3D" id="1.10.260.40">
    <property type="entry name" value="lambda repressor-like DNA-binding domains"/>
    <property type="match status" value="1"/>
</dbReference>
<protein>
    <recommendedName>
        <fullName evidence="3">HTH cro/C1-type domain-containing protein</fullName>
    </recommendedName>
</protein>
<dbReference type="RefSeq" id="WP_247472602.1">
    <property type="nucleotide sequence ID" value="NZ_JBHMAR010000098.1"/>
</dbReference>
<dbReference type="SUPFAM" id="SSF47413">
    <property type="entry name" value="lambda repressor-like DNA-binding domains"/>
    <property type="match status" value="1"/>
</dbReference>
<sequence length="48" mass="5613">MPLDPLPGWVLTRRREIGARIRAARLRADLTQMQLGERIGRAHRTIHR</sequence>
<evidence type="ECO:0000313" key="2">
    <source>
        <dbReference type="Proteomes" id="UP001589703"/>
    </source>
</evidence>
<dbReference type="InterPro" id="IPR010982">
    <property type="entry name" value="Lambda_DNA-bd_dom_sf"/>
</dbReference>
<accession>A0ABV5VNH9</accession>
<name>A0ABV5VNH9_9ACTN</name>
<dbReference type="EMBL" id="JBHMAR010000098">
    <property type="protein sequence ID" value="MFB9739382.1"/>
    <property type="molecule type" value="Genomic_DNA"/>
</dbReference>
<gene>
    <name evidence="1" type="ORF">ACFFRO_30430</name>
</gene>
<keyword evidence="2" id="KW-1185">Reference proteome</keyword>